<reference evidence="15 16" key="1">
    <citation type="submission" date="2018-01" db="EMBL/GenBank/DDBJ databases">
        <authorList>
            <person name="Paulsen S."/>
            <person name="Gram L.K."/>
        </authorList>
    </citation>
    <scope>NUCLEOTIDE SEQUENCE [LARGE SCALE GENOMIC DNA]</scope>
    <source>
        <strain evidence="15 16">S2676</strain>
    </source>
</reference>
<dbReference type="InterPro" id="IPR003661">
    <property type="entry name" value="HisK_dim/P_dom"/>
</dbReference>
<evidence type="ECO:0000313" key="15">
    <source>
        <dbReference type="EMBL" id="TMP29681.1"/>
    </source>
</evidence>
<gene>
    <name evidence="15" type="ORF">CWB99_08760</name>
</gene>
<dbReference type="SUPFAM" id="SSF47384">
    <property type="entry name" value="Homodimeric domain of signal transducing histidine kinase"/>
    <property type="match status" value="1"/>
</dbReference>
<sequence length="1320" mass="147031">MRFALRPTLLQLIALLLMLQLSFCALATTYTTLTVADGLPSNRIFDIERDHTGFAWFATDKGLARYDGAAIDVFSRDHTPTLSNALWIRDILIDAQQQLWVAGKQGLEVRGPNSEYFRPLSIAGRTQPLNIYTLFLAQDNRLWAGAADGLYMVSQDALLPVKTHINNVVQRFKILSITQASEHALMLATTRGLYLFDTNSGKATPVTLPPGESVMADKLWTVEGGQTWVAMHGLGLGMYNQSQNKVELLYRDPNEFDTVGYVFDLYKEHGEIHAASLNTGMLKLTSGVMTHIQSYPPLLSLYKDNNLRIYGTFNEGVIIESVNHSAMSNFAFSHPSETGKYEINQLTQFNDYLWLADQLAGLCQYTLNGKFKRCVSSESHSAQAVTPTSDGRLWAAMYHELLVVNPENAQVDARYSLADYMIPEAINTLVQSDDGSLWLAHSFDGLSRFAPDTRAITHFTSTNSPLLSNQLHHLAKEQDRLWLATDLGLQVYSLSSEQFKTIPGSASQPFTATYSVTPAPDGRIWVQTDRGLRLYNSEQQRWQDLPEPLNKLSATSLAFDDKHTVWLSTGQGLWHWQPNSGAVAFYNHGDGLFRKGYLEGTATHSDGHIWFASTEGITRLNPDKLNRIDTRPQISVLTITAPHGEQQHYYNTSTVPAIDPQHASLRLRLANGDLINNIKQKFRYQLSGVADTWVELGNEHTLMIPRLPWGDYTLRLKATDNQGNWSEQISELNFTVHTPWYASALAKTSYALLATLLIYGAYRIRISALKRRQQQLQDTIRAHTQTMQMQNSQLEAAQAQRTALLKTLSHELMTPVTLIQGPAEQLRNSTDEQQRTQMANLVISNTKRLKVLIEHLMFISSNNSQAAPVTQDNWQPEDISALLQEQLSAFTPLLTDKSLNCNNQIEPGLLVSAPPDQLQQLISNLLSNAIKYSYEGGEIHLSLKAARSSQHAVLSVSDQGIGIAPEHHTRIFEPEYRTKAGHQFTSGQGLGLSRVKEIVDQLSGQIQLESAPGQGTCFTVNLPLFKAPTQTHVSVEAASRQVPPDKTQCILLIDDTPDMLEFLHTVLAPDYQVLTASDGEAGLALARAKLPDMVISDVMMPVMDGFALTQALKSDPLTAHIPLMLVTANLNEEKHLKGLALQADDYLTKPFNLDAFKLKIRNTFKLIEATQAQLKAQLMPATKRLKQAPETPKQQFANNPATLAFLDKLESVLETLFSDPTLTVSMVASEMALSERQLHRKLTSVTSIGANEYLRQYRLYQALPLLLAGHNIAQTAEHCGFNSPSYFSACFKKQFGLTAKQYAKSHSSKTDNQEGNLTEL</sequence>
<dbReference type="PROSITE" id="PS01124">
    <property type="entry name" value="HTH_ARAC_FAMILY_2"/>
    <property type="match status" value="1"/>
</dbReference>
<dbReference type="Pfam" id="PF12833">
    <property type="entry name" value="HTH_18"/>
    <property type="match status" value="1"/>
</dbReference>
<comment type="caution">
    <text evidence="15">The sequence shown here is derived from an EMBL/GenBank/DDBJ whole genome shotgun (WGS) entry which is preliminary data.</text>
</comment>
<comment type="catalytic activity">
    <reaction evidence="1">
        <text>ATP + protein L-histidine = ADP + protein N-phospho-L-histidine.</text>
        <dbReference type="EC" id="2.7.13.3"/>
    </reaction>
</comment>
<dbReference type="SMART" id="SM00342">
    <property type="entry name" value="HTH_ARAC"/>
    <property type="match status" value="1"/>
</dbReference>
<dbReference type="Gene3D" id="2.60.40.10">
    <property type="entry name" value="Immunoglobulins"/>
    <property type="match status" value="1"/>
</dbReference>
<dbReference type="RefSeq" id="WP_138550496.1">
    <property type="nucleotide sequence ID" value="NZ_PNCH01000012.1"/>
</dbReference>
<feature type="chain" id="PRO_5024353119" description="histidine kinase" evidence="11">
    <location>
        <begin position="28"/>
        <end position="1320"/>
    </location>
</feature>
<feature type="coiled-coil region" evidence="10">
    <location>
        <begin position="766"/>
        <end position="800"/>
    </location>
</feature>
<evidence type="ECO:0000259" key="12">
    <source>
        <dbReference type="PROSITE" id="PS01124"/>
    </source>
</evidence>
<feature type="domain" description="Response regulatory" evidence="14">
    <location>
        <begin position="1049"/>
        <end position="1164"/>
    </location>
</feature>
<dbReference type="SMART" id="SM00388">
    <property type="entry name" value="HisKA"/>
    <property type="match status" value="1"/>
</dbReference>
<dbReference type="InterPro" id="IPR003594">
    <property type="entry name" value="HATPase_dom"/>
</dbReference>
<dbReference type="SMART" id="SM00387">
    <property type="entry name" value="HATPase_c"/>
    <property type="match status" value="1"/>
</dbReference>
<organism evidence="15 16">
    <name type="scientific">Pseudoalteromonas rubra</name>
    <dbReference type="NCBI Taxonomy" id="43658"/>
    <lineage>
        <taxon>Bacteria</taxon>
        <taxon>Pseudomonadati</taxon>
        <taxon>Pseudomonadota</taxon>
        <taxon>Gammaproteobacteria</taxon>
        <taxon>Alteromonadales</taxon>
        <taxon>Pseudoalteromonadaceae</taxon>
        <taxon>Pseudoalteromonas</taxon>
    </lineage>
</organism>
<dbReference type="SUPFAM" id="SSF63829">
    <property type="entry name" value="Calcium-dependent phosphotriesterase"/>
    <property type="match status" value="2"/>
</dbReference>
<dbReference type="Gene3D" id="1.10.10.60">
    <property type="entry name" value="Homeodomain-like"/>
    <property type="match status" value="1"/>
</dbReference>
<protein>
    <recommendedName>
        <fullName evidence="2">histidine kinase</fullName>
        <ecNumber evidence="2">2.7.13.3</ecNumber>
    </recommendedName>
</protein>
<dbReference type="InterPro" id="IPR011123">
    <property type="entry name" value="Y_Y_Y"/>
</dbReference>
<keyword evidence="4" id="KW-0808">Transferase</keyword>
<dbReference type="Gene3D" id="2.130.10.10">
    <property type="entry name" value="YVTN repeat-like/Quinoprotein amine dehydrogenase"/>
    <property type="match status" value="2"/>
</dbReference>
<evidence type="ECO:0000256" key="2">
    <source>
        <dbReference type="ARBA" id="ARBA00012438"/>
    </source>
</evidence>
<evidence type="ECO:0000256" key="9">
    <source>
        <dbReference type="PROSITE-ProRule" id="PRU00169"/>
    </source>
</evidence>
<dbReference type="PROSITE" id="PS50110">
    <property type="entry name" value="RESPONSE_REGULATORY"/>
    <property type="match status" value="1"/>
</dbReference>
<dbReference type="CDD" id="cd00082">
    <property type="entry name" value="HisKA"/>
    <property type="match status" value="1"/>
</dbReference>
<feature type="domain" description="Histidine kinase" evidence="13">
    <location>
        <begin position="807"/>
        <end position="1026"/>
    </location>
</feature>
<dbReference type="InterPro" id="IPR013783">
    <property type="entry name" value="Ig-like_fold"/>
</dbReference>
<dbReference type="Pfam" id="PF07495">
    <property type="entry name" value="Y_Y_Y"/>
    <property type="match status" value="1"/>
</dbReference>
<dbReference type="OrthoDB" id="9772100at2"/>
<dbReference type="InterPro" id="IPR005467">
    <property type="entry name" value="His_kinase_dom"/>
</dbReference>
<dbReference type="InterPro" id="IPR009057">
    <property type="entry name" value="Homeodomain-like_sf"/>
</dbReference>
<keyword evidence="7" id="KW-0238">DNA-binding</keyword>
<dbReference type="PROSITE" id="PS00041">
    <property type="entry name" value="HTH_ARAC_FAMILY_1"/>
    <property type="match status" value="1"/>
</dbReference>
<keyword evidence="5" id="KW-0418">Kinase</keyword>
<dbReference type="InterPro" id="IPR036097">
    <property type="entry name" value="HisK_dim/P_sf"/>
</dbReference>
<keyword evidence="11" id="KW-0732">Signal</keyword>
<dbReference type="SMART" id="SM00448">
    <property type="entry name" value="REC"/>
    <property type="match status" value="1"/>
</dbReference>
<reference evidence="16" key="2">
    <citation type="submission" date="2019-06" db="EMBL/GenBank/DDBJ databases">
        <title>Co-occurence of chitin degradation, pigmentation and bioactivity in marine Pseudoalteromonas.</title>
        <authorList>
            <person name="Sonnenschein E.C."/>
            <person name="Bech P.K."/>
        </authorList>
    </citation>
    <scope>NUCLEOTIDE SEQUENCE [LARGE SCALE GENOMIC DNA]</scope>
    <source>
        <strain evidence="16">S2676</strain>
    </source>
</reference>
<evidence type="ECO:0000256" key="3">
    <source>
        <dbReference type="ARBA" id="ARBA00022553"/>
    </source>
</evidence>
<dbReference type="Gene3D" id="3.30.565.10">
    <property type="entry name" value="Histidine kinase-like ATPase, C-terminal domain"/>
    <property type="match status" value="1"/>
</dbReference>
<dbReference type="SUPFAM" id="SSF52172">
    <property type="entry name" value="CheY-like"/>
    <property type="match status" value="1"/>
</dbReference>
<keyword evidence="10" id="KW-0175">Coiled coil</keyword>
<dbReference type="Pfam" id="PF02518">
    <property type="entry name" value="HATPase_c"/>
    <property type="match status" value="1"/>
</dbReference>
<dbReference type="Gene3D" id="1.10.287.130">
    <property type="match status" value="1"/>
</dbReference>
<evidence type="ECO:0000313" key="16">
    <source>
        <dbReference type="Proteomes" id="UP000310249"/>
    </source>
</evidence>
<dbReference type="GO" id="GO:0003700">
    <property type="term" value="F:DNA-binding transcription factor activity"/>
    <property type="evidence" value="ECO:0007669"/>
    <property type="project" value="InterPro"/>
</dbReference>
<dbReference type="CDD" id="cd00075">
    <property type="entry name" value="HATPase"/>
    <property type="match status" value="1"/>
</dbReference>
<dbReference type="Pfam" id="PF00512">
    <property type="entry name" value="HisKA"/>
    <property type="match status" value="1"/>
</dbReference>
<dbReference type="SUPFAM" id="SSF55874">
    <property type="entry name" value="ATPase domain of HSP90 chaperone/DNA topoisomerase II/histidine kinase"/>
    <property type="match status" value="1"/>
</dbReference>
<evidence type="ECO:0000256" key="1">
    <source>
        <dbReference type="ARBA" id="ARBA00000085"/>
    </source>
</evidence>
<dbReference type="EMBL" id="PNCI01000017">
    <property type="protein sequence ID" value="TMP29681.1"/>
    <property type="molecule type" value="Genomic_DNA"/>
</dbReference>
<dbReference type="GO" id="GO:0043565">
    <property type="term" value="F:sequence-specific DNA binding"/>
    <property type="evidence" value="ECO:0007669"/>
    <property type="project" value="InterPro"/>
</dbReference>
<accession>A0A5S3WPH9</accession>
<dbReference type="EC" id="2.7.13.3" evidence="2"/>
<dbReference type="InterPro" id="IPR015943">
    <property type="entry name" value="WD40/YVTN_repeat-like_dom_sf"/>
</dbReference>
<keyword evidence="8" id="KW-0804">Transcription</keyword>
<dbReference type="PANTHER" id="PTHR43547:SF2">
    <property type="entry name" value="HYBRID SIGNAL TRANSDUCTION HISTIDINE KINASE C"/>
    <property type="match status" value="1"/>
</dbReference>
<evidence type="ECO:0000256" key="8">
    <source>
        <dbReference type="ARBA" id="ARBA00023163"/>
    </source>
</evidence>
<evidence type="ECO:0000259" key="14">
    <source>
        <dbReference type="PROSITE" id="PS50110"/>
    </source>
</evidence>
<dbReference type="FunFam" id="3.30.565.10:FF:000006">
    <property type="entry name" value="Sensor histidine kinase WalK"/>
    <property type="match status" value="1"/>
</dbReference>
<dbReference type="Gene3D" id="3.40.50.2300">
    <property type="match status" value="1"/>
</dbReference>
<evidence type="ECO:0000256" key="10">
    <source>
        <dbReference type="SAM" id="Coils"/>
    </source>
</evidence>
<feature type="modified residue" description="4-aspartylphosphate" evidence="9">
    <location>
        <position position="1097"/>
    </location>
</feature>
<name>A0A5S3WPH9_9GAMM</name>
<evidence type="ECO:0000256" key="6">
    <source>
        <dbReference type="ARBA" id="ARBA00023015"/>
    </source>
</evidence>
<dbReference type="InterPro" id="IPR011006">
    <property type="entry name" value="CheY-like_superfamily"/>
</dbReference>
<evidence type="ECO:0000256" key="11">
    <source>
        <dbReference type="SAM" id="SignalP"/>
    </source>
</evidence>
<evidence type="ECO:0000256" key="4">
    <source>
        <dbReference type="ARBA" id="ARBA00022679"/>
    </source>
</evidence>
<dbReference type="InterPro" id="IPR036890">
    <property type="entry name" value="HATPase_C_sf"/>
</dbReference>
<evidence type="ECO:0000259" key="13">
    <source>
        <dbReference type="PROSITE" id="PS50109"/>
    </source>
</evidence>
<proteinExistence type="predicted"/>
<dbReference type="InterPro" id="IPR018062">
    <property type="entry name" value="HTH_AraC-typ_CS"/>
</dbReference>
<dbReference type="InterPro" id="IPR004358">
    <property type="entry name" value="Sig_transdc_His_kin-like_C"/>
</dbReference>
<dbReference type="InterPro" id="IPR018060">
    <property type="entry name" value="HTH_AraC"/>
</dbReference>
<dbReference type="GO" id="GO:0000155">
    <property type="term" value="F:phosphorelay sensor kinase activity"/>
    <property type="evidence" value="ECO:0007669"/>
    <property type="project" value="InterPro"/>
</dbReference>
<feature type="domain" description="HTH araC/xylS-type" evidence="12">
    <location>
        <begin position="1207"/>
        <end position="1305"/>
    </location>
</feature>
<keyword evidence="6" id="KW-0805">Transcription regulation</keyword>
<dbReference type="Pfam" id="PF00072">
    <property type="entry name" value="Response_reg"/>
    <property type="match status" value="1"/>
</dbReference>
<feature type="signal peptide" evidence="11">
    <location>
        <begin position="1"/>
        <end position="27"/>
    </location>
</feature>
<evidence type="ECO:0000256" key="7">
    <source>
        <dbReference type="ARBA" id="ARBA00023125"/>
    </source>
</evidence>
<dbReference type="PRINTS" id="PR00344">
    <property type="entry name" value="BCTRLSENSOR"/>
</dbReference>
<dbReference type="SUPFAM" id="SSF46689">
    <property type="entry name" value="Homeodomain-like"/>
    <property type="match status" value="1"/>
</dbReference>
<dbReference type="GO" id="GO:0005886">
    <property type="term" value="C:plasma membrane"/>
    <property type="evidence" value="ECO:0007669"/>
    <property type="project" value="UniProtKB-ARBA"/>
</dbReference>
<dbReference type="PROSITE" id="PS50109">
    <property type="entry name" value="HIS_KIN"/>
    <property type="match status" value="1"/>
</dbReference>
<dbReference type="Proteomes" id="UP000310249">
    <property type="component" value="Unassembled WGS sequence"/>
</dbReference>
<dbReference type="InterPro" id="IPR001789">
    <property type="entry name" value="Sig_transdc_resp-reg_receiver"/>
</dbReference>
<evidence type="ECO:0000256" key="5">
    <source>
        <dbReference type="ARBA" id="ARBA00022777"/>
    </source>
</evidence>
<keyword evidence="3 9" id="KW-0597">Phosphoprotein</keyword>
<dbReference type="PANTHER" id="PTHR43547">
    <property type="entry name" value="TWO-COMPONENT HISTIDINE KINASE"/>
    <property type="match status" value="1"/>
</dbReference>